<dbReference type="EMBL" id="SNRW01002217">
    <property type="protein sequence ID" value="KAA6393488.1"/>
    <property type="molecule type" value="Genomic_DNA"/>
</dbReference>
<dbReference type="Proteomes" id="UP000324800">
    <property type="component" value="Unassembled WGS sequence"/>
</dbReference>
<organism evidence="2 3">
    <name type="scientific">Streblomastix strix</name>
    <dbReference type="NCBI Taxonomy" id="222440"/>
    <lineage>
        <taxon>Eukaryota</taxon>
        <taxon>Metamonada</taxon>
        <taxon>Preaxostyla</taxon>
        <taxon>Oxymonadida</taxon>
        <taxon>Streblomastigidae</taxon>
        <taxon>Streblomastix</taxon>
    </lineage>
</organism>
<protein>
    <submittedName>
        <fullName evidence="2">Uncharacterized protein</fullName>
    </submittedName>
</protein>
<gene>
    <name evidence="2" type="ORF">EZS28_010991</name>
</gene>
<feature type="compositionally biased region" description="Gly residues" evidence="1">
    <location>
        <begin position="239"/>
        <end position="251"/>
    </location>
</feature>
<evidence type="ECO:0000313" key="2">
    <source>
        <dbReference type="EMBL" id="KAA6393488.1"/>
    </source>
</evidence>
<feature type="region of interest" description="Disordered" evidence="1">
    <location>
        <begin position="231"/>
        <end position="253"/>
    </location>
</feature>
<reference evidence="2 3" key="1">
    <citation type="submission" date="2019-03" db="EMBL/GenBank/DDBJ databases">
        <title>Single cell metagenomics reveals metabolic interactions within the superorganism composed of flagellate Streblomastix strix and complex community of Bacteroidetes bacteria on its surface.</title>
        <authorList>
            <person name="Treitli S.C."/>
            <person name="Kolisko M."/>
            <person name="Husnik F."/>
            <person name="Keeling P."/>
            <person name="Hampl V."/>
        </authorList>
    </citation>
    <scope>NUCLEOTIDE SEQUENCE [LARGE SCALE GENOMIC DNA]</scope>
    <source>
        <strain evidence="2">ST1C</strain>
    </source>
</reference>
<proteinExistence type="predicted"/>
<accession>A0A5J4WEZ7</accession>
<sequence length="260" mass="29034">MFTLTAYFPYPIGAPGGLNHASPPPEKVSSTFVYWTLGAYGPSSQQTFTMSVSSQSQSSYSGTGDRDTPYLDRVRRNVLRLPEYKIREILANLKFQDTGLEPEDPDYEVKVQLIFTVLINEDKEKQAKGAKRQASKGFIPLSQIEHDVRMAWAEDRHKTKEKITRWTRKSLDNRNCCLSSRKSTNQQSAKDLQKANNLHVRQGKVDKNIMYLQDKAITTIGNGLEGLGRTQGADRIPGTGRGPSLGLGPGLSLGLQYMNH</sequence>
<name>A0A5J4WEZ7_9EUKA</name>
<evidence type="ECO:0000256" key="1">
    <source>
        <dbReference type="SAM" id="MobiDB-lite"/>
    </source>
</evidence>
<evidence type="ECO:0000313" key="3">
    <source>
        <dbReference type="Proteomes" id="UP000324800"/>
    </source>
</evidence>
<comment type="caution">
    <text evidence="2">The sequence shown here is derived from an EMBL/GenBank/DDBJ whole genome shotgun (WGS) entry which is preliminary data.</text>
</comment>
<dbReference type="AlphaFoldDB" id="A0A5J4WEZ7"/>